<gene>
    <name evidence="9" type="primary">ragD_1</name>
    <name evidence="9" type="ORF">MHA02_16370</name>
</gene>
<dbReference type="RefSeq" id="WP_147078155.1">
    <property type="nucleotide sequence ID" value="NZ_BJZT01000015.1"/>
</dbReference>
<dbReference type="Gene3D" id="2.40.50.100">
    <property type="match status" value="1"/>
</dbReference>
<protein>
    <submittedName>
        <fullName evidence="9">Hemolysin D</fullName>
    </submittedName>
</protein>
<evidence type="ECO:0000259" key="5">
    <source>
        <dbReference type="Pfam" id="PF25876"/>
    </source>
</evidence>
<feature type="coiled-coil region" evidence="4">
    <location>
        <begin position="137"/>
        <end position="171"/>
    </location>
</feature>
<evidence type="ECO:0000259" key="6">
    <source>
        <dbReference type="Pfam" id="PF25917"/>
    </source>
</evidence>
<accession>A0A512ING1</accession>
<keyword evidence="4" id="KW-0175">Coiled coil</keyword>
<dbReference type="OrthoDB" id="9806939at2"/>
<evidence type="ECO:0000256" key="2">
    <source>
        <dbReference type="ARBA" id="ARBA00009477"/>
    </source>
</evidence>
<dbReference type="GO" id="GO:1990281">
    <property type="term" value="C:efflux pump complex"/>
    <property type="evidence" value="ECO:0007669"/>
    <property type="project" value="TreeGrafter"/>
</dbReference>
<feature type="domain" description="CusB-like beta-barrel" evidence="7">
    <location>
        <begin position="283"/>
        <end position="355"/>
    </location>
</feature>
<feature type="domain" description="Multidrug resistance protein MdtA-like alpha-helical hairpin" evidence="5">
    <location>
        <begin position="158"/>
        <end position="225"/>
    </location>
</feature>
<dbReference type="InterPro" id="IPR058792">
    <property type="entry name" value="Beta-barrel_RND_2"/>
</dbReference>
<organism evidence="9 10">
    <name type="scientific">Methylobacterium haplocladii</name>
    <dbReference type="NCBI Taxonomy" id="1176176"/>
    <lineage>
        <taxon>Bacteria</taxon>
        <taxon>Pseudomonadati</taxon>
        <taxon>Pseudomonadota</taxon>
        <taxon>Alphaproteobacteria</taxon>
        <taxon>Hyphomicrobiales</taxon>
        <taxon>Methylobacteriaceae</taxon>
        <taxon>Methylobacterium</taxon>
    </lineage>
</organism>
<evidence type="ECO:0000256" key="1">
    <source>
        <dbReference type="ARBA" id="ARBA00004196"/>
    </source>
</evidence>
<dbReference type="PANTHER" id="PTHR30469:SF37">
    <property type="entry name" value="RAGD PROTEIN"/>
    <property type="match status" value="1"/>
</dbReference>
<dbReference type="InterPro" id="IPR006143">
    <property type="entry name" value="RND_pump_MFP"/>
</dbReference>
<dbReference type="Pfam" id="PF25967">
    <property type="entry name" value="RND-MFP_C"/>
    <property type="match status" value="1"/>
</dbReference>
<dbReference type="AlphaFoldDB" id="A0A512ING1"/>
<dbReference type="GO" id="GO:0015562">
    <property type="term" value="F:efflux transmembrane transporter activity"/>
    <property type="evidence" value="ECO:0007669"/>
    <property type="project" value="TreeGrafter"/>
</dbReference>
<evidence type="ECO:0000259" key="7">
    <source>
        <dbReference type="Pfam" id="PF25954"/>
    </source>
</evidence>
<dbReference type="Gene3D" id="2.40.30.170">
    <property type="match status" value="1"/>
</dbReference>
<evidence type="ECO:0000313" key="9">
    <source>
        <dbReference type="EMBL" id="GEO99249.1"/>
    </source>
</evidence>
<keyword evidence="3" id="KW-0813">Transport</keyword>
<dbReference type="SUPFAM" id="SSF111369">
    <property type="entry name" value="HlyD-like secretion proteins"/>
    <property type="match status" value="2"/>
</dbReference>
<dbReference type="Gene3D" id="1.10.287.470">
    <property type="entry name" value="Helix hairpin bin"/>
    <property type="match status" value="1"/>
</dbReference>
<feature type="domain" description="Multidrug resistance protein MdtA-like C-terminal permuted SH3" evidence="8">
    <location>
        <begin position="363"/>
        <end position="418"/>
    </location>
</feature>
<comment type="caution">
    <text evidence="9">The sequence shown here is derived from an EMBL/GenBank/DDBJ whole genome shotgun (WGS) entry which is preliminary data.</text>
</comment>
<keyword evidence="10" id="KW-1185">Reference proteome</keyword>
<evidence type="ECO:0000256" key="3">
    <source>
        <dbReference type="ARBA" id="ARBA00022448"/>
    </source>
</evidence>
<dbReference type="Gene3D" id="2.40.420.20">
    <property type="match status" value="1"/>
</dbReference>
<dbReference type="InterPro" id="IPR058625">
    <property type="entry name" value="MdtA-like_BSH"/>
</dbReference>
<dbReference type="InterPro" id="IPR058624">
    <property type="entry name" value="MdtA-like_HH"/>
</dbReference>
<comment type="similarity">
    <text evidence="2">Belongs to the membrane fusion protein (MFP) (TC 8.A.1) family.</text>
</comment>
<dbReference type="Pfam" id="PF25954">
    <property type="entry name" value="Beta-barrel_RND_2"/>
    <property type="match status" value="1"/>
</dbReference>
<comment type="subcellular location">
    <subcellularLocation>
        <location evidence="1">Cell envelope</location>
    </subcellularLocation>
</comment>
<dbReference type="Proteomes" id="UP000321258">
    <property type="component" value="Unassembled WGS sequence"/>
</dbReference>
<dbReference type="InterPro" id="IPR058627">
    <property type="entry name" value="MdtA-like_C"/>
</dbReference>
<proteinExistence type="inferred from homology"/>
<dbReference type="Pfam" id="PF25876">
    <property type="entry name" value="HH_MFP_RND"/>
    <property type="match status" value="1"/>
</dbReference>
<dbReference type="EMBL" id="BJZT01000015">
    <property type="protein sequence ID" value="GEO99249.1"/>
    <property type="molecule type" value="Genomic_DNA"/>
</dbReference>
<evidence type="ECO:0000256" key="4">
    <source>
        <dbReference type="SAM" id="Coils"/>
    </source>
</evidence>
<sequence length="456" mass="47926">MSAETAARHDDAIETDPLATDRADTALAHEHAPPPRMLPFVVALLVVSGGLGFGGWRHWGEVAAAQETQRETIDYVPEVRTMPAGRDDSPMRLTLPGQTEAFDKADVFARATGYVAERKVDIGSRVKKGDLLVRIAAPDLDEQLRQAEAQLGQMRAQLVEAKANVDQAKADVTLANVTDGRTTTLAGQGWASKQTADTSRAKVQTAAATLNAAEARVKVAEANLAAQQATADRLTALKGFENVTAPFAGIITDRKVDVGDLVHADSGSGSPLFSIESDDVLRVSVQIPQYAAIDIHDGVSAEVSVPQMPRKAFSGSVSRSSVALRSSARTLTTQVDVANPDGILRPGLYVAVTFSVPRAQPSVAIPSEALIFDAKGTQVAVVEPDDTVKLEPVTIARDLGTTLELRDGLNGGEHVVLSPPADLQDGAKVTVAKTGDDTAASKTIAAATPSIQVKAE</sequence>
<feature type="domain" description="Multidrug resistance protein MdtA-like barrel-sandwich hybrid" evidence="6">
    <location>
        <begin position="104"/>
        <end position="265"/>
    </location>
</feature>
<name>A0A512ING1_9HYPH</name>
<dbReference type="PANTHER" id="PTHR30469">
    <property type="entry name" value="MULTIDRUG RESISTANCE PROTEIN MDTA"/>
    <property type="match status" value="1"/>
</dbReference>
<reference evidence="9 10" key="1">
    <citation type="submission" date="2019-07" db="EMBL/GenBank/DDBJ databases">
        <title>Whole genome shotgun sequence of Methylobacterium haplocladii NBRC 107714.</title>
        <authorList>
            <person name="Hosoyama A."/>
            <person name="Uohara A."/>
            <person name="Ohji S."/>
            <person name="Ichikawa N."/>
        </authorList>
    </citation>
    <scope>NUCLEOTIDE SEQUENCE [LARGE SCALE GENOMIC DNA]</scope>
    <source>
        <strain evidence="9 10">NBRC 107714</strain>
    </source>
</reference>
<dbReference type="NCBIfam" id="TIGR01730">
    <property type="entry name" value="RND_mfp"/>
    <property type="match status" value="1"/>
</dbReference>
<evidence type="ECO:0000313" key="10">
    <source>
        <dbReference type="Proteomes" id="UP000321258"/>
    </source>
</evidence>
<dbReference type="Pfam" id="PF25917">
    <property type="entry name" value="BSH_RND"/>
    <property type="match status" value="1"/>
</dbReference>
<evidence type="ECO:0000259" key="8">
    <source>
        <dbReference type="Pfam" id="PF25967"/>
    </source>
</evidence>
<feature type="coiled-coil region" evidence="4">
    <location>
        <begin position="203"/>
        <end position="237"/>
    </location>
</feature>